<evidence type="ECO:0000313" key="2">
    <source>
        <dbReference type="EMBL" id="STP21412.1"/>
    </source>
</evidence>
<organism evidence="2 3">
    <name type="scientific">Escherichia coli</name>
    <dbReference type="NCBI Taxonomy" id="562"/>
    <lineage>
        <taxon>Bacteria</taxon>
        <taxon>Pseudomonadati</taxon>
        <taxon>Pseudomonadota</taxon>
        <taxon>Gammaproteobacteria</taxon>
        <taxon>Enterobacterales</taxon>
        <taxon>Enterobacteriaceae</taxon>
        <taxon>Escherichia</taxon>
    </lineage>
</organism>
<dbReference type="GO" id="GO:0016301">
    <property type="term" value="F:kinase activity"/>
    <property type="evidence" value="ECO:0007669"/>
    <property type="project" value="UniProtKB-KW"/>
</dbReference>
<dbReference type="EMBL" id="UGEM01000004">
    <property type="protein sequence ID" value="STP21412.1"/>
    <property type="molecule type" value="Genomic_DNA"/>
</dbReference>
<dbReference type="Proteomes" id="UP000254181">
    <property type="component" value="Unassembled WGS sequence"/>
</dbReference>
<keyword evidence="2" id="KW-0418">Kinase</keyword>
<protein>
    <submittedName>
        <fullName evidence="2">Glycerol kinase</fullName>
    </submittedName>
</protein>
<reference evidence="2 3" key="1">
    <citation type="submission" date="2018-06" db="EMBL/GenBank/DDBJ databases">
        <authorList>
            <consortium name="Pathogen Informatics"/>
            <person name="Doyle S."/>
        </authorList>
    </citation>
    <scope>NUCLEOTIDE SEQUENCE [LARGE SCALE GENOMIC DNA]</scope>
    <source>
        <strain evidence="2 3">NCTC9075</strain>
    </source>
</reference>
<dbReference type="Pfam" id="PF00370">
    <property type="entry name" value="FGGY_N"/>
    <property type="match status" value="1"/>
</dbReference>
<feature type="domain" description="Carbohydrate kinase FGGY N-terminal" evidence="1">
    <location>
        <begin position="9"/>
        <end position="70"/>
    </location>
</feature>
<evidence type="ECO:0000259" key="1">
    <source>
        <dbReference type="Pfam" id="PF00370"/>
    </source>
</evidence>
<dbReference type="InterPro" id="IPR043129">
    <property type="entry name" value="ATPase_NBD"/>
</dbReference>
<dbReference type="GO" id="GO:0005975">
    <property type="term" value="P:carbohydrate metabolic process"/>
    <property type="evidence" value="ECO:0007669"/>
    <property type="project" value="InterPro"/>
</dbReference>
<proteinExistence type="predicted"/>
<dbReference type="Gene3D" id="3.30.420.40">
    <property type="match status" value="1"/>
</dbReference>
<evidence type="ECO:0000313" key="3">
    <source>
        <dbReference type="Proteomes" id="UP000254181"/>
    </source>
</evidence>
<dbReference type="AlphaFoldDB" id="A0A377KCI6"/>
<dbReference type="SUPFAM" id="SSF53067">
    <property type="entry name" value="Actin-like ATPase domain"/>
    <property type="match status" value="1"/>
</dbReference>
<keyword evidence="2" id="KW-0808">Transferase</keyword>
<name>A0A377KCI6_ECOLX</name>
<sequence>MFAGNKGFVIALDEGTTNAKAIALDGFGNVVAKFSQPLAIQTPREGWVEQSGEALISASLDVIAQAINHVGQKM</sequence>
<accession>A0A377KCI6</accession>
<gene>
    <name evidence="2" type="primary">glpK_1</name>
    <name evidence="2" type="ORF">NCTC9075_04862</name>
</gene>
<dbReference type="InterPro" id="IPR018484">
    <property type="entry name" value="FGGY_N"/>
</dbReference>